<protein>
    <recommendedName>
        <fullName evidence="4">Secreted protein</fullName>
    </recommendedName>
</protein>
<proteinExistence type="predicted"/>
<keyword evidence="3" id="KW-1185">Reference proteome</keyword>
<dbReference type="EMBL" id="BLXT01005843">
    <property type="protein sequence ID" value="GFO26519.1"/>
    <property type="molecule type" value="Genomic_DNA"/>
</dbReference>
<organism evidence="2 3">
    <name type="scientific">Plakobranchus ocellatus</name>
    <dbReference type="NCBI Taxonomy" id="259542"/>
    <lineage>
        <taxon>Eukaryota</taxon>
        <taxon>Metazoa</taxon>
        <taxon>Spiralia</taxon>
        <taxon>Lophotrochozoa</taxon>
        <taxon>Mollusca</taxon>
        <taxon>Gastropoda</taxon>
        <taxon>Heterobranchia</taxon>
        <taxon>Euthyneura</taxon>
        <taxon>Panpulmonata</taxon>
        <taxon>Sacoglossa</taxon>
        <taxon>Placobranchoidea</taxon>
        <taxon>Plakobranchidae</taxon>
        <taxon>Plakobranchus</taxon>
    </lineage>
</organism>
<comment type="caution">
    <text evidence="2">The sequence shown here is derived from an EMBL/GenBank/DDBJ whole genome shotgun (WGS) entry which is preliminary data.</text>
</comment>
<evidence type="ECO:0000313" key="2">
    <source>
        <dbReference type="EMBL" id="GFO26519.1"/>
    </source>
</evidence>
<feature type="region of interest" description="Disordered" evidence="1">
    <location>
        <begin position="64"/>
        <end position="89"/>
    </location>
</feature>
<name>A0AAV4C763_9GAST</name>
<evidence type="ECO:0000256" key="1">
    <source>
        <dbReference type="SAM" id="MobiDB-lite"/>
    </source>
</evidence>
<accession>A0AAV4C763</accession>
<dbReference type="Proteomes" id="UP000735302">
    <property type="component" value="Unassembled WGS sequence"/>
</dbReference>
<gene>
    <name evidence="2" type="ORF">PoB_005302400</name>
</gene>
<sequence>MRLFLFLFGHPSYYSTEGHCHRLLAYCSCSSPNQVLLQRPIINKQKARGTSWAVNKESTVLSYSSDKKTGHARRPILAPSSLSGRIPVT</sequence>
<evidence type="ECO:0000313" key="3">
    <source>
        <dbReference type="Proteomes" id="UP000735302"/>
    </source>
</evidence>
<dbReference type="AlphaFoldDB" id="A0AAV4C763"/>
<evidence type="ECO:0008006" key="4">
    <source>
        <dbReference type="Google" id="ProtNLM"/>
    </source>
</evidence>
<reference evidence="2 3" key="1">
    <citation type="journal article" date="2021" name="Elife">
        <title>Chloroplast acquisition without the gene transfer in kleptoplastic sea slugs, Plakobranchus ocellatus.</title>
        <authorList>
            <person name="Maeda T."/>
            <person name="Takahashi S."/>
            <person name="Yoshida T."/>
            <person name="Shimamura S."/>
            <person name="Takaki Y."/>
            <person name="Nagai Y."/>
            <person name="Toyoda A."/>
            <person name="Suzuki Y."/>
            <person name="Arimoto A."/>
            <person name="Ishii H."/>
            <person name="Satoh N."/>
            <person name="Nishiyama T."/>
            <person name="Hasebe M."/>
            <person name="Maruyama T."/>
            <person name="Minagawa J."/>
            <person name="Obokata J."/>
            <person name="Shigenobu S."/>
        </authorList>
    </citation>
    <scope>NUCLEOTIDE SEQUENCE [LARGE SCALE GENOMIC DNA]</scope>
</reference>